<feature type="compositionally biased region" description="Polar residues" evidence="1">
    <location>
        <begin position="517"/>
        <end position="530"/>
    </location>
</feature>
<evidence type="ECO:0000256" key="2">
    <source>
        <dbReference type="SAM" id="Phobius"/>
    </source>
</evidence>
<feature type="region of interest" description="Disordered" evidence="1">
    <location>
        <begin position="441"/>
        <end position="530"/>
    </location>
</feature>
<keyword evidence="2" id="KW-0812">Transmembrane</keyword>
<comment type="caution">
    <text evidence="4">The sequence shown here is derived from an EMBL/GenBank/DDBJ whole genome shotgun (WGS) entry which is preliminary data.</text>
</comment>
<feature type="compositionally biased region" description="Polar residues" evidence="1">
    <location>
        <begin position="824"/>
        <end position="839"/>
    </location>
</feature>
<feature type="region of interest" description="Disordered" evidence="1">
    <location>
        <begin position="808"/>
        <end position="839"/>
    </location>
</feature>
<reference evidence="4 5" key="1">
    <citation type="submission" date="2024-04" db="EMBL/GenBank/DDBJ databases">
        <authorList>
            <consortium name="Genoscope - CEA"/>
            <person name="William W."/>
        </authorList>
    </citation>
    <scope>NUCLEOTIDE SEQUENCE [LARGE SCALE GENOMIC DNA]</scope>
</reference>
<dbReference type="EMBL" id="CAXITT010000777">
    <property type="protein sequence ID" value="CAL1546144.1"/>
    <property type="molecule type" value="Genomic_DNA"/>
</dbReference>
<organism evidence="4 5">
    <name type="scientific">Lymnaea stagnalis</name>
    <name type="common">Great pond snail</name>
    <name type="synonym">Helix stagnalis</name>
    <dbReference type="NCBI Taxonomy" id="6523"/>
    <lineage>
        <taxon>Eukaryota</taxon>
        <taxon>Metazoa</taxon>
        <taxon>Spiralia</taxon>
        <taxon>Lophotrochozoa</taxon>
        <taxon>Mollusca</taxon>
        <taxon>Gastropoda</taxon>
        <taxon>Heterobranchia</taxon>
        <taxon>Euthyneura</taxon>
        <taxon>Panpulmonata</taxon>
        <taxon>Hygrophila</taxon>
        <taxon>Lymnaeoidea</taxon>
        <taxon>Lymnaeidae</taxon>
        <taxon>Lymnaea</taxon>
    </lineage>
</organism>
<keyword evidence="2" id="KW-1133">Transmembrane helix</keyword>
<dbReference type="PROSITE" id="PS00022">
    <property type="entry name" value="EGF_1"/>
    <property type="match status" value="1"/>
</dbReference>
<evidence type="ECO:0000259" key="3">
    <source>
        <dbReference type="PROSITE" id="PS00022"/>
    </source>
</evidence>
<evidence type="ECO:0000256" key="1">
    <source>
        <dbReference type="SAM" id="MobiDB-lite"/>
    </source>
</evidence>
<feature type="compositionally biased region" description="Basic and acidic residues" evidence="1">
    <location>
        <begin position="482"/>
        <end position="516"/>
    </location>
</feature>
<protein>
    <recommendedName>
        <fullName evidence="3">EGF-like domain-containing protein</fullName>
    </recommendedName>
</protein>
<keyword evidence="2" id="KW-0472">Membrane</keyword>
<evidence type="ECO:0000313" key="4">
    <source>
        <dbReference type="EMBL" id="CAL1546144.1"/>
    </source>
</evidence>
<gene>
    <name evidence="4" type="ORF">GSLYS_00019521001</name>
</gene>
<accession>A0AAV2ILR7</accession>
<evidence type="ECO:0000313" key="5">
    <source>
        <dbReference type="Proteomes" id="UP001497497"/>
    </source>
</evidence>
<name>A0AAV2ILR7_LYMST</name>
<feature type="domain" description="EGF-like" evidence="3">
    <location>
        <begin position="95"/>
        <end position="106"/>
    </location>
</feature>
<feature type="compositionally biased region" description="Basic residues" evidence="1">
    <location>
        <begin position="461"/>
        <end position="471"/>
    </location>
</feature>
<dbReference type="AlphaFoldDB" id="A0AAV2ILR7"/>
<feature type="transmembrane region" description="Helical" evidence="2">
    <location>
        <begin position="225"/>
        <end position="247"/>
    </location>
</feature>
<proteinExistence type="predicted"/>
<keyword evidence="5" id="KW-1185">Reference proteome</keyword>
<dbReference type="InterPro" id="IPR000742">
    <property type="entry name" value="EGF"/>
</dbReference>
<feature type="transmembrane region" description="Helical" evidence="2">
    <location>
        <begin position="20"/>
        <end position="39"/>
    </location>
</feature>
<dbReference type="Proteomes" id="UP001497497">
    <property type="component" value="Unassembled WGS sequence"/>
</dbReference>
<sequence length="973" mass="111090">MKDYNASTFSQWRTKMSQPIVFYIYLRLKIISMTVFCSLGMTTSVMNATDAYSGFMNATDVYSGTPKTCDDIICDNNNICQLSLVNGTQRNDAQCVCLGQWAGLRCEAKLYLSLRTISSDSVSFEVKGMKARPPVEHFSFQELHITDMTLVIWNLNRSDHCLILQQTEIQSPFHVHGLQRGQGYVVCTANGVFESCSVFDETNLTFQSNCLHFETIASEPNPLNFGAALFSCVLSFFIFIAICYMYSKRHTLLVQFILNIFCFRNCYCLRRYGKRRRQPMRRQREISSEILMPPEFAIDFSSSSGLFASSYRPGVSSRAMSSKASSSGSRRSAFSMDASFTSATDPIGFLYENQSLIKPIYSSQSSDILKLTYLEEDLLPLSCDHSASSSTMTIPVTFSDVEFYSKLHSFQHVGSTEFSSLGQPLNGPQSFQNVNHYKGAHHHSEYSQNPHNHREYSQNPHNHRKYSQNHHNHCEYSQNPHNHREYSQNPHNHREYSQNPHNHREYSQNPHNHREYSQNPHNHCENSQNPHNHCENSQYPVKIKIYKHPEMNSEVATCSGGKSFQKEHLKNRHHVKQLTINRSTVNYQRPDPLDHMETKDPLDHRETKDLRCFNGHNNPLNTNCYYNSCLNQNSEDKFLKNPVHIGVNGYHFSSFHHSSTDRNSRKANSSGGCDRIITDNHYNHDNDDRFSGNSTLPRSRKPKFKKCFPNTDDCNLDQSYTLPRDWKTPVSGKGPMRPTYLDIIPSTQMFPVVKAMTQSSTLVTVAQPKTYNWHVKNLISQFENLHFFKQNKSNRCTGEEEEFLELQSPLAEDRSRMSKKRHGSNLSWASARSPNSLTSLKRNSCKNSPVFEGHPSEHFIPPFSLQDECETDIVGSLNVSDTEDMSFMSMVAQANGSVLSCFDDDSSNLVTPFHSGGLSDSDDDTYKDVTSLTGSVDTLRDYLTEPMTIVNTFESTSRWKTSQSSDDFNKHSS</sequence>